<evidence type="ECO:0000256" key="11">
    <source>
        <dbReference type="ARBA" id="ARBA00022989"/>
    </source>
</evidence>
<evidence type="ECO:0000256" key="13">
    <source>
        <dbReference type="ARBA" id="ARBA00023268"/>
    </source>
</evidence>
<keyword evidence="11 19" id="KW-1133">Transmembrane helix</keyword>
<dbReference type="GO" id="GO:0004190">
    <property type="term" value="F:aspartic-type endopeptidase activity"/>
    <property type="evidence" value="ECO:0007669"/>
    <property type="project" value="UniProtKB-EC"/>
</dbReference>
<dbReference type="EC" id="2.1.1.-" evidence="18"/>
<evidence type="ECO:0000256" key="8">
    <source>
        <dbReference type="ARBA" id="ARBA00022691"/>
    </source>
</evidence>
<dbReference type="GO" id="GO:0006465">
    <property type="term" value="P:signal peptide processing"/>
    <property type="evidence" value="ECO:0007669"/>
    <property type="project" value="TreeGrafter"/>
</dbReference>
<gene>
    <name evidence="22" type="ORF">CWE25_06935</name>
</gene>
<evidence type="ECO:0000256" key="10">
    <source>
        <dbReference type="ARBA" id="ARBA00022801"/>
    </source>
</evidence>
<dbReference type="PANTHER" id="PTHR30487">
    <property type="entry name" value="TYPE 4 PREPILIN-LIKE PROTEINS LEADER PEPTIDE-PROCESSING ENZYME"/>
    <property type="match status" value="1"/>
</dbReference>
<comment type="function">
    <text evidence="18">Plays an essential role in type IV pili and type II pseudopili formation by proteolytically removing the leader sequence from substrate proteins and subsequently monomethylating the alpha-amino group of the newly exposed N-terminal phenylalanine.</text>
</comment>
<feature type="transmembrane region" description="Helical" evidence="19">
    <location>
        <begin position="127"/>
        <end position="145"/>
    </location>
</feature>
<evidence type="ECO:0000313" key="22">
    <source>
        <dbReference type="EMBL" id="RUO55106.1"/>
    </source>
</evidence>
<dbReference type="EC" id="3.4.23.43" evidence="15 18"/>
<keyword evidence="4" id="KW-0997">Cell inner membrane</keyword>
<keyword evidence="13 18" id="KW-0511">Multifunctional enzyme</keyword>
<dbReference type="OrthoDB" id="9789291at2"/>
<dbReference type="PRINTS" id="PR00864">
    <property type="entry name" value="PREPILNPTASE"/>
</dbReference>
<dbReference type="GO" id="GO:0008168">
    <property type="term" value="F:methyltransferase activity"/>
    <property type="evidence" value="ECO:0007669"/>
    <property type="project" value="UniProtKB-KW"/>
</dbReference>
<feature type="transmembrane region" description="Helical" evidence="19">
    <location>
        <begin position="103"/>
        <end position="121"/>
    </location>
</feature>
<dbReference type="GO" id="GO:0032259">
    <property type="term" value="P:methylation"/>
    <property type="evidence" value="ECO:0007669"/>
    <property type="project" value="UniProtKB-KW"/>
</dbReference>
<feature type="domain" description="Prepilin type IV endopeptidase peptidase" evidence="20">
    <location>
        <begin position="136"/>
        <end position="243"/>
    </location>
</feature>
<evidence type="ECO:0000256" key="2">
    <source>
        <dbReference type="ARBA" id="ARBA00005801"/>
    </source>
</evidence>
<dbReference type="Gene3D" id="1.20.120.1220">
    <property type="match status" value="1"/>
</dbReference>
<proteinExistence type="inferred from homology"/>
<accession>A0A432Y2F2</accession>
<evidence type="ECO:0000256" key="16">
    <source>
        <dbReference type="ARBA" id="ARBA00071870"/>
    </source>
</evidence>
<evidence type="ECO:0000256" key="1">
    <source>
        <dbReference type="ARBA" id="ARBA00004429"/>
    </source>
</evidence>
<dbReference type="AlphaFoldDB" id="A0A432Y2F2"/>
<evidence type="ECO:0000256" key="15">
    <source>
        <dbReference type="ARBA" id="ARBA00067082"/>
    </source>
</evidence>
<comment type="catalytic activity">
    <reaction evidence="14 18">
        <text>Typically cleaves a -Gly-|-Phe- bond to release an N-terminal, basic peptide of 5-8 residues from type IV prepilin, and then N-methylates the new N-terminal amino group, the methyl donor being S-adenosyl-L-methionine.</text>
        <dbReference type="EC" id="3.4.23.43"/>
    </reaction>
</comment>
<feature type="transmembrane region" description="Helical" evidence="19">
    <location>
        <begin position="157"/>
        <end position="175"/>
    </location>
</feature>
<evidence type="ECO:0000256" key="12">
    <source>
        <dbReference type="ARBA" id="ARBA00023136"/>
    </source>
</evidence>
<keyword evidence="9 18" id="KW-0812">Transmembrane</keyword>
<feature type="transmembrane region" description="Helical" evidence="19">
    <location>
        <begin position="214"/>
        <end position="247"/>
    </location>
</feature>
<evidence type="ECO:0000256" key="7">
    <source>
        <dbReference type="ARBA" id="ARBA00022679"/>
    </source>
</evidence>
<sequence length="286" mass="31444">MDALFVAASWQALLIAGLLGASVGSFVNVVIVRLPKQLELQWKYECAELAGEPVREKTQFNIAVPGSHCPSCQQPVAWYDNIPILSYLVLRAQCRHCQTTIPIFYWLVEIATTLIFIGLGWQFGLSLGFWVFGCALSLLIAMTLIDYQHQLLPDQLTYPFLWLALLWSLSPLSTVTPSQAIIGAVVGYLSLWSLYWLFKLLTGKEGMGYGDFKLLAGLSAFTGVALLPVTVIFSAVAGVIIGIIVAIKHKQSVPIPFGPFLAVGGVISYVWGESLLTAYWQWLGVM</sequence>
<keyword evidence="7 18" id="KW-0808">Transferase</keyword>
<evidence type="ECO:0000313" key="23">
    <source>
        <dbReference type="Proteomes" id="UP000287330"/>
    </source>
</evidence>
<dbReference type="Proteomes" id="UP000287330">
    <property type="component" value="Unassembled WGS sequence"/>
</dbReference>
<dbReference type="FunFam" id="1.20.120.1220:FF:000001">
    <property type="entry name" value="Type 4 prepilin-like proteins leader peptide-processing enzyme"/>
    <property type="match status" value="1"/>
</dbReference>
<feature type="domain" description="Prepilin peptidase A24 N-terminal" evidence="21">
    <location>
        <begin position="18"/>
        <end position="123"/>
    </location>
</feature>
<evidence type="ECO:0000259" key="21">
    <source>
        <dbReference type="Pfam" id="PF06750"/>
    </source>
</evidence>
<organism evidence="22 23">
    <name type="scientific">Idiomarina fontislapidosi</name>
    <dbReference type="NCBI Taxonomy" id="263723"/>
    <lineage>
        <taxon>Bacteria</taxon>
        <taxon>Pseudomonadati</taxon>
        <taxon>Pseudomonadota</taxon>
        <taxon>Gammaproteobacteria</taxon>
        <taxon>Alteromonadales</taxon>
        <taxon>Idiomarinaceae</taxon>
        <taxon>Idiomarina</taxon>
    </lineage>
</organism>
<dbReference type="PANTHER" id="PTHR30487:SF0">
    <property type="entry name" value="PREPILIN LEADER PEPTIDASE_N-METHYLTRANSFERASE-RELATED"/>
    <property type="match status" value="1"/>
</dbReference>
<evidence type="ECO:0000256" key="9">
    <source>
        <dbReference type="ARBA" id="ARBA00022692"/>
    </source>
</evidence>
<protein>
    <recommendedName>
        <fullName evidence="16 18">Prepilin leader peptidase/N-methyltransferase</fullName>
        <ecNumber evidence="18">2.1.1.-</ecNumber>
        <ecNumber evidence="15 18">3.4.23.43</ecNumber>
    </recommendedName>
</protein>
<dbReference type="InterPro" id="IPR014032">
    <property type="entry name" value="Peptidase_A24A_bac"/>
</dbReference>
<dbReference type="EMBL" id="PIPV01000004">
    <property type="protein sequence ID" value="RUO55106.1"/>
    <property type="molecule type" value="Genomic_DNA"/>
</dbReference>
<feature type="transmembrane region" description="Helical" evidence="19">
    <location>
        <begin position="259"/>
        <end position="280"/>
    </location>
</feature>
<dbReference type="InterPro" id="IPR000045">
    <property type="entry name" value="Prepilin_IV_endopep_pep"/>
</dbReference>
<evidence type="ECO:0000256" key="19">
    <source>
        <dbReference type="SAM" id="Phobius"/>
    </source>
</evidence>
<evidence type="ECO:0000256" key="17">
    <source>
        <dbReference type="RuleBase" id="RU003793"/>
    </source>
</evidence>
<dbReference type="Pfam" id="PF06750">
    <property type="entry name" value="A24_N_bact"/>
    <property type="match status" value="1"/>
</dbReference>
<dbReference type="InterPro" id="IPR050882">
    <property type="entry name" value="Prepilin_peptidase/N-MTase"/>
</dbReference>
<keyword evidence="8" id="KW-0949">S-adenosyl-L-methionine</keyword>
<feature type="transmembrane region" description="Helical" evidence="19">
    <location>
        <begin position="12"/>
        <end position="34"/>
    </location>
</feature>
<evidence type="ECO:0000256" key="4">
    <source>
        <dbReference type="ARBA" id="ARBA00022519"/>
    </source>
</evidence>
<comment type="similarity">
    <text evidence="2 17">Belongs to the peptidase A24 family.</text>
</comment>
<keyword evidence="12 19" id="KW-0472">Membrane</keyword>
<evidence type="ECO:0000256" key="5">
    <source>
        <dbReference type="ARBA" id="ARBA00022603"/>
    </source>
</evidence>
<evidence type="ECO:0000259" key="20">
    <source>
        <dbReference type="Pfam" id="PF01478"/>
    </source>
</evidence>
<name>A0A432Y2F2_9GAMM</name>
<reference evidence="23" key="1">
    <citation type="journal article" date="2018" name="Front. Microbiol.">
        <title>Genome-Based Analysis Reveals the Taxonomy and Diversity of the Family Idiomarinaceae.</title>
        <authorList>
            <person name="Liu Y."/>
            <person name="Lai Q."/>
            <person name="Shao Z."/>
        </authorList>
    </citation>
    <scope>NUCLEOTIDE SEQUENCE [LARGE SCALE GENOMIC DNA]</scope>
    <source>
        <strain evidence="23">F23</strain>
    </source>
</reference>
<comment type="subcellular location">
    <subcellularLocation>
        <location evidence="1">Cell inner membrane</location>
        <topology evidence="1">Multi-pass membrane protein</topology>
    </subcellularLocation>
    <subcellularLocation>
        <location evidence="18">Cell membrane</location>
        <topology evidence="18">Multi-pass membrane protein</topology>
    </subcellularLocation>
</comment>
<feature type="transmembrane region" description="Helical" evidence="19">
    <location>
        <begin position="181"/>
        <end position="202"/>
    </location>
</feature>
<evidence type="ECO:0000256" key="18">
    <source>
        <dbReference type="RuleBase" id="RU003794"/>
    </source>
</evidence>
<dbReference type="Pfam" id="PF01478">
    <property type="entry name" value="Peptidase_A24"/>
    <property type="match status" value="1"/>
</dbReference>
<evidence type="ECO:0000256" key="3">
    <source>
        <dbReference type="ARBA" id="ARBA00022475"/>
    </source>
</evidence>
<evidence type="ECO:0000256" key="6">
    <source>
        <dbReference type="ARBA" id="ARBA00022670"/>
    </source>
</evidence>
<keyword evidence="10 18" id="KW-0378">Hydrolase</keyword>
<keyword evidence="6 18" id="KW-0645">Protease</keyword>
<keyword evidence="3" id="KW-1003">Cell membrane</keyword>
<evidence type="ECO:0000256" key="14">
    <source>
        <dbReference type="ARBA" id="ARBA00050401"/>
    </source>
</evidence>
<dbReference type="InterPro" id="IPR010627">
    <property type="entry name" value="Prepilin_pept_A24_N"/>
</dbReference>
<keyword evidence="5 18" id="KW-0489">Methyltransferase</keyword>
<comment type="caution">
    <text evidence="22">The sequence shown here is derived from an EMBL/GenBank/DDBJ whole genome shotgun (WGS) entry which is preliminary data.</text>
</comment>
<dbReference type="RefSeq" id="WP_110574148.1">
    <property type="nucleotide sequence ID" value="NZ_PIPV01000004.1"/>
</dbReference>
<keyword evidence="23" id="KW-1185">Reference proteome</keyword>
<dbReference type="GO" id="GO:0005886">
    <property type="term" value="C:plasma membrane"/>
    <property type="evidence" value="ECO:0007669"/>
    <property type="project" value="UniProtKB-SubCell"/>
</dbReference>